<evidence type="ECO:0000313" key="1">
    <source>
        <dbReference type="EMBL" id="DAF85133.1"/>
    </source>
</evidence>
<sequence length="42" mass="4605">MVISIYFATKTAVLLPAAYHHRGCRIITITAQGITAVNYVRA</sequence>
<dbReference type="EMBL" id="BK015918">
    <property type="protein sequence ID" value="DAF85133.1"/>
    <property type="molecule type" value="Genomic_DNA"/>
</dbReference>
<accession>A0A8S5TSF6</accession>
<organism evidence="1">
    <name type="scientific">Siphoviridae sp. ctxdc10</name>
    <dbReference type="NCBI Taxonomy" id="2825740"/>
    <lineage>
        <taxon>Viruses</taxon>
        <taxon>Duplodnaviria</taxon>
        <taxon>Heunggongvirae</taxon>
        <taxon>Uroviricota</taxon>
        <taxon>Caudoviricetes</taxon>
    </lineage>
</organism>
<name>A0A8S5TSF6_9CAUD</name>
<protein>
    <submittedName>
        <fullName evidence="1">Uncharacterized protein</fullName>
    </submittedName>
</protein>
<proteinExistence type="predicted"/>
<reference evidence="1" key="1">
    <citation type="journal article" date="2021" name="Proc. Natl. Acad. Sci. U.S.A.">
        <title>A Catalog of Tens of Thousands of Viruses from Human Metagenomes Reveals Hidden Associations with Chronic Diseases.</title>
        <authorList>
            <person name="Tisza M.J."/>
            <person name="Buck C.B."/>
        </authorList>
    </citation>
    <scope>NUCLEOTIDE SEQUENCE</scope>
    <source>
        <strain evidence="1">Ctxdc10</strain>
    </source>
</reference>